<keyword evidence="4" id="KW-1185">Reference proteome</keyword>
<reference evidence="3 4" key="2">
    <citation type="journal article" date="2024" name="Int. J. Syst. Evol. Microbiol.">
        <title>Promethearchaeum syntrophicum gen. nov., sp. nov., an anaerobic, obligately syntrophic archaeon, the first isolate of the lineage 'Asgard' archaea, and proposal of the new archaeal phylum Promethearchaeota phyl. nov. and kingdom Promethearchaeati regn. nov.</title>
        <authorList>
            <person name="Imachi H."/>
            <person name="Nobu M.K."/>
            <person name="Kato S."/>
            <person name="Takaki Y."/>
            <person name="Miyazaki M."/>
            <person name="Miyata M."/>
            <person name="Ogawara M."/>
            <person name="Saito Y."/>
            <person name="Sakai S."/>
            <person name="Tahara Y.O."/>
            <person name="Takano Y."/>
            <person name="Tasumi E."/>
            <person name="Uematsu K."/>
            <person name="Yoshimura T."/>
            <person name="Itoh T."/>
            <person name="Ohkuma M."/>
            <person name="Takai K."/>
        </authorList>
    </citation>
    <scope>NUCLEOTIDE SEQUENCE [LARGE SCALE GENOMIC DNA]</scope>
    <source>
        <strain evidence="3 4">MK-D1</strain>
    </source>
</reference>
<dbReference type="Proteomes" id="UP000321408">
    <property type="component" value="Chromosome"/>
</dbReference>
<evidence type="ECO:0000313" key="4">
    <source>
        <dbReference type="Proteomes" id="UP000321408"/>
    </source>
</evidence>
<evidence type="ECO:0000313" key="3">
    <source>
        <dbReference type="EMBL" id="QEE16615.1"/>
    </source>
</evidence>
<dbReference type="OrthoDB" id="9652at2157"/>
<organism evidence="3 4">
    <name type="scientific">Promethearchaeum syntrophicum</name>
    <dbReference type="NCBI Taxonomy" id="2594042"/>
    <lineage>
        <taxon>Archaea</taxon>
        <taxon>Promethearchaeati</taxon>
        <taxon>Promethearchaeota</taxon>
        <taxon>Promethearchaeia</taxon>
        <taxon>Promethearchaeales</taxon>
        <taxon>Promethearchaeaceae</taxon>
        <taxon>Promethearchaeum</taxon>
    </lineage>
</organism>
<dbReference type="PANTHER" id="PTHR44591">
    <property type="entry name" value="STRESS RESPONSE REGULATOR PROTEIN 1"/>
    <property type="match status" value="1"/>
</dbReference>
<dbReference type="SMART" id="SM00448">
    <property type="entry name" value="REC"/>
    <property type="match status" value="1"/>
</dbReference>
<dbReference type="InterPro" id="IPR011006">
    <property type="entry name" value="CheY-like_superfamily"/>
</dbReference>
<proteinExistence type="predicted"/>
<dbReference type="Gene3D" id="3.40.50.2300">
    <property type="match status" value="1"/>
</dbReference>
<gene>
    <name evidence="3" type="ORF">DSAG12_02445</name>
</gene>
<dbReference type="GeneID" id="41330431"/>
<reference evidence="3 4" key="1">
    <citation type="journal article" date="2020" name="Nature">
        <title>Isolation of an archaeon at the prokaryote-eukaryote interface.</title>
        <authorList>
            <person name="Imachi H."/>
            <person name="Nobu M.K."/>
            <person name="Nakahara N."/>
            <person name="Morono Y."/>
            <person name="Ogawara M."/>
            <person name="Takaki Y."/>
            <person name="Takano Y."/>
            <person name="Uematsu K."/>
            <person name="Ikuta T."/>
            <person name="Ito M."/>
            <person name="Matsui Y."/>
            <person name="Miyazaki M."/>
            <person name="Murata K."/>
            <person name="Saito Y."/>
            <person name="Sakai S."/>
            <person name="Song C."/>
            <person name="Tasumi E."/>
            <person name="Yamanaka Y."/>
            <person name="Yamaguchi T."/>
            <person name="Kamagata Y."/>
            <person name="Tamaki H."/>
            <person name="Takai K."/>
        </authorList>
    </citation>
    <scope>NUCLEOTIDE SEQUENCE [LARGE SCALE GENOMIC DNA]</scope>
    <source>
        <strain evidence="3 4">MK-D1</strain>
    </source>
</reference>
<name>A0A5B9DC84_9ARCH</name>
<dbReference type="Pfam" id="PF00072">
    <property type="entry name" value="Response_reg"/>
    <property type="match status" value="1"/>
</dbReference>
<feature type="domain" description="Response regulatory" evidence="2">
    <location>
        <begin position="5"/>
        <end position="123"/>
    </location>
</feature>
<dbReference type="PROSITE" id="PS50110">
    <property type="entry name" value="RESPONSE_REGULATORY"/>
    <property type="match status" value="1"/>
</dbReference>
<evidence type="ECO:0000259" key="2">
    <source>
        <dbReference type="PROSITE" id="PS50110"/>
    </source>
</evidence>
<sequence>MRTKKVYIVEDNPLNIELYLAILNQIENIEVFVEKQGDKGLNLIKLGDPDLCILDYDIPVLNGVKICKELRKIEKFQKIPIIVISSSPIKGNKDDIFREAGFDKWFEKPLNVKEFKNNITNLLFQN</sequence>
<dbReference type="InterPro" id="IPR050595">
    <property type="entry name" value="Bact_response_regulator"/>
</dbReference>
<dbReference type="EMBL" id="CP042905">
    <property type="protein sequence ID" value="QEE16615.1"/>
    <property type="molecule type" value="Genomic_DNA"/>
</dbReference>
<accession>A0A5B9DC84</accession>
<keyword evidence="1" id="KW-0597">Phosphoprotein</keyword>
<dbReference type="SUPFAM" id="SSF52172">
    <property type="entry name" value="CheY-like"/>
    <property type="match status" value="1"/>
</dbReference>
<dbReference type="AlphaFoldDB" id="A0A5B9DC84"/>
<dbReference type="KEGG" id="psyt:DSAG12_02445"/>
<protein>
    <submittedName>
        <fullName evidence="3">Response regulator</fullName>
    </submittedName>
</protein>
<evidence type="ECO:0000256" key="1">
    <source>
        <dbReference type="ARBA" id="ARBA00022553"/>
    </source>
</evidence>
<dbReference type="InterPro" id="IPR001789">
    <property type="entry name" value="Sig_transdc_resp-reg_receiver"/>
</dbReference>
<dbReference type="RefSeq" id="WP_147663497.1">
    <property type="nucleotide sequence ID" value="NZ_CP042905.2"/>
</dbReference>
<dbReference type="PANTHER" id="PTHR44591:SF3">
    <property type="entry name" value="RESPONSE REGULATORY DOMAIN-CONTAINING PROTEIN"/>
    <property type="match status" value="1"/>
</dbReference>
<dbReference type="GO" id="GO:0000160">
    <property type="term" value="P:phosphorelay signal transduction system"/>
    <property type="evidence" value="ECO:0007669"/>
    <property type="project" value="InterPro"/>
</dbReference>